<keyword evidence="6" id="KW-0325">Glycoprotein</keyword>
<keyword evidence="9" id="KW-1185">Reference proteome</keyword>
<evidence type="ECO:0000256" key="4">
    <source>
        <dbReference type="ARBA" id="ARBA00022889"/>
    </source>
</evidence>
<keyword evidence="4" id="KW-0130">Cell adhesion</keyword>
<evidence type="ECO:0000256" key="3">
    <source>
        <dbReference type="ARBA" id="ARBA00022729"/>
    </source>
</evidence>
<protein>
    <submittedName>
        <fullName evidence="8">Uncharacterized protein</fullName>
    </submittedName>
</protein>
<comment type="subcellular location">
    <subcellularLocation>
        <location evidence="1">Membrane</location>
    </subcellularLocation>
</comment>
<feature type="compositionally biased region" description="Polar residues" evidence="7">
    <location>
        <begin position="667"/>
        <end position="677"/>
    </location>
</feature>
<evidence type="ECO:0000256" key="7">
    <source>
        <dbReference type="SAM" id="MobiDB-lite"/>
    </source>
</evidence>
<keyword evidence="5" id="KW-0472">Membrane</keyword>
<dbReference type="Proteomes" id="UP001152803">
    <property type="component" value="Unassembled WGS sequence"/>
</dbReference>
<dbReference type="Pfam" id="PF06060">
    <property type="entry name" value="Mesothelin"/>
    <property type="match status" value="1"/>
</dbReference>
<dbReference type="GO" id="GO:0016020">
    <property type="term" value="C:membrane"/>
    <property type="evidence" value="ECO:0007669"/>
    <property type="project" value="UniProtKB-SubCell"/>
</dbReference>
<comment type="similarity">
    <text evidence="2">Belongs to the mesothelin family.</text>
</comment>
<sequence>MNVSELVGALPGPLLSRLSLSALKRASLRSVDQLEGREWTRAQAVFLVKKILGKRLRPQDIRKLGSALQGVTCEMIDSTNHTEVFPLVEALEQSKSRLSRTQMRCAARKLFESLEKKRASYFANITGQELQAIPTTMLLYLPTERIAGLPDSVCSSFLEKMSRADLPLLPLNSAPRVALIEKALGCLKRNLSSLTPDDIASLGGLVLELQPWQLAALSRPALNATLLALAQGRQMHPHLQGPIRKHLQDLYGKPSDWSLDTMTLLGPLLLWVNDYSTFRSLPYKPWLRGALMDLLDSRPPLTIPQPPEFNTEPDLSGLRWKIFSLAITPGNAKSSRTNHDPIEPRSPSLENVVDVGEGNVFWTPDQLEQMSAETFTEGVSDLGVVRSYTPLQLEVLRNKTIQVWGEAGSLSEDQVLQLACITQGFSPAELQEMGITSLDSLELLSPCGWNLDQSEVVLQGFLGGNNLTIGELGAVEVVGLGQFICGMSPQEVEELNNDTFREAVGALGAVRCSQEVTEKLKDRAVLLFGEVENWDQAEVNVLGNIIAGLQASELQSLDPSVFSFISQTAIPLILPDRLAALSVAQLLAMGPDNAAMVTPAQRKALGRLQLDALDKALGLEYLRSYISATTPPVNPLSPIPHKSAEQTAGVRLKPPAGLDRGRGEISPRNTDTGPLIG</sequence>
<name>A0A9Q1DDL9_CONCO</name>
<organism evidence="8 9">
    <name type="scientific">Conger conger</name>
    <name type="common">Conger eel</name>
    <name type="synonym">Muraena conger</name>
    <dbReference type="NCBI Taxonomy" id="82655"/>
    <lineage>
        <taxon>Eukaryota</taxon>
        <taxon>Metazoa</taxon>
        <taxon>Chordata</taxon>
        <taxon>Craniata</taxon>
        <taxon>Vertebrata</taxon>
        <taxon>Euteleostomi</taxon>
        <taxon>Actinopterygii</taxon>
        <taxon>Neopterygii</taxon>
        <taxon>Teleostei</taxon>
        <taxon>Anguilliformes</taxon>
        <taxon>Congridae</taxon>
        <taxon>Conger</taxon>
    </lineage>
</organism>
<accession>A0A9Q1DDL9</accession>
<evidence type="ECO:0000256" key="2">
    <source>
        <dbReference type="ARBA" id="ARBA00011016"/>
    </source>
</evidence>
<evidence type="ECO:0000313" key="9">
    <source>
        <dbReference type="Proteomes" id="UP001152803"/>
    </source>
</evidence>
<evidence type="ECO:0000313" key="8">
    <source>
        <dbReference type="EMBL" id="KAJ8267827.1"/>
    </source>
</evidence>
<dbReference type="GO" id="GO:0007160">
    <property type="term" value="P:cell-matrix adhesion"/>
    <property type="evidence" value="ECO:0007669"/>
    <property type="project" value="TreeGrafter"/>
</dbReference>
<dbReference type="GO" id="GO:0009986">
    <property type="term" value="C:cell surface"/>
    <property type="evidence" value="ECO:0007669"/>
    <property type="project" value="TreeGrafter"/>
</dbReference>
<dbReference type="EMBL" id="JAFJMO010000009">
    <property type="protein sequence ID" value="KAJ8267827.1"/>
    <property type="molecule type" value="Genomic_DNA"/>
</dbReference>
<evidence type="ECO:0000256" key="6">
    <source>
        <dbReference type="ARBA" id="ARBA00023180"/>
    </source>
</evidence>
<dbReference type="OrthoDB" id="8195838at2759"/>
<proteinExistence type="inferred from homology"/>
<dbReference type="InterPro" id="IPR010335">
    <property type="entry name" value="Mesothelin"/>
</dbReference>
<reference evidence="8" key="1">
    <citation type="journal article" date="2023" name="Science">
        <title>Genome structures resolve the early diversification of teleost fishes.</title>
        <authorList>
            <person name="Parey E."/>
            <person name="Louis A."/>
            <person name="Montfort J."/>
            <person name="Bouchez O."/>
            <person name="Roques C."/>
            <person name="Iampietro C."/>
            <person name="Lluch J."/>
            <person name="Castinel A."/>
            <person name="Donnadieu C."/>
            <person name="Desvignes T."/>
            <person name="Floi Bucao C."/>
            <person name="Jouanno E."/>
            <person name="Wen M."/>
            <person name="Mejri S."/>
            <person name="Dirks R."/>
            <person name="Jansen H."/>
            <person name="Henkel C."/>
            <person name="Chen W.J."/>
            <person name="Zahm M."/>
            <person name="Cabau C."/>
            <person name="Klopp C."/>
            <person name="Thompson A.W."/>
            <person name="Robinson-Rechavi M."/>
            <person name="Braasch I."/>
            <person name="Lecointre G."/>
            <person name="Bobe J."/>
            <person name="Postlethwait J.H."/>
            <person name="Berthelot C."/>
            <person name="Roest Crollius H."/>
            <person name="Guiguen Y."/>
        </authorList>
    </citation>
    <scope>NUCLEOTIDE SEQUENCE</scope>
    <source>
        <strain evidence="8">Concon-B</strain>
    </source>
</reference>
<keyword evidence="3" id="KW-0732">Signal</keyword>
<feature type="region of interest" description="Disordered" evidence="7">
    <location>
        <begin position="633"/>
        <end position="677"/>
    </location>
</feature>
<comment type="caution">
    <text evidence="8">The sequence shown here is derived from an EMBL/GenBank/DDBJ whole genome shotgun (WGS) entry which is preliminary data.</text>
</comment>
<gene>
    <name evidence="8" type="ORF">COCON_G00129990</name>
</gene>
<dbReference type="PANTHER" id="PTHR23412:SF21">
    <property type="entry name" value="OTOANCORIN ISOFORM X1"/>
    <property type="match status" value="1"/>
</dbReference>
<evidence type="ECO:0000256" key="5">
    <source>
        <dbReference type="ARBA" id="ARBA00023136"/>
    </source>
</evidence>
<dbReference type="PANTHER" id="PTHR23412">
    <property type="entry name" value="STEREOCILIN RELATED"/>
    <property type="match status" value="1"/>
</dbReference>
<dbReference type="InterPro" id="IPR026664">
    <property type="entry name" value="Stereocilin-rel"/>
</dbReference>
<dbReference type="AlphaFoldDB" id="A0A9Q1DDL9"/>
<evidence type="ECO:0000256" key="1">
    <source>
        <dbReference type="ARBA" id="ARBA00004370"/>
    </source>
</evidence>